<sequence length="96" mass="10716">MTLSTATPVVTICDNRGMTVRTLNWNRESDQDPLRLFAISFSTGDIQPDRPIPRSPPLYCLAAGQYGSTEPAQQAVTGRPDTEARQHRQRLARYAL</sequence>
<organism evidence="2 3">
    <name type="scientific">Salmonella enterica subsp. arizonae</name>
    <dbReference type="NCBI Taxonomy" id="59203"/>
    <lineage>
        <taxon>Bacteria</taxon>
        <taxon>Pseudomonadati</taxon>
        <taxon>Pseudomonadota</taxon>
        <taxon>Gammaproteobacteria</taxon>
        <taxon>Enterobacterales</taxon>
        <taxon>Enterobacteriaceae</taxon>
        <taxon>Salmonella</taxon>
    </lineage>
</organism>
<dbReference type="EMBL" id="UGXG01000002">
    <property type="protein sequence ID" value="SUG46850.1"/>
    <property type="molecule type" value="Genomic_DNA"/>
</dbReference>
<evidence type="ECO:0000313" key="2">
    <source>
        <dbReference type="EMBL" id="SUG46850.1"/>
    </source>
</evidence>
<proteinExistence type="predicted"/>
<feature type="compositionally biased region" description="Basic residues" evidence="1">
    <location>
        <begin position="87"/>
        <end position="96"/>
    </location>
</feature>
<protein>
    <submittedName>
        <fullName evidence="2">Uncharacterized protein</fullName>
    </submittedName>
</protein>
<evidence type="ECO:0000313" key="3">
    <source>
        <dbReference type="Proteomes" id="UP000254741"/>
    </source>
</evidence>
<reference evidence="2 3" key="1">
    <citation type="submission" date="2018-06" db="EMBL/GenBank/DDBJ databases">
        <authorList>
            <consortium name="Pathogen Informatics"/>
            <person name="Doyle S."/>
        </authorList>
    </citation>
    <scope>NUCLEOTIDE SEQUENCE [LARGE SCALE GENOMIC DNA]</scope>
    <source>
        <strain evidence="2 3">NCTC8297</strain>
    </source>
</reference>
<gene>
    <name evidence="2" type="ORF">NCTC8297_02088</name>
</gene>
<accession>A0A379T9I6</accession>
<feature type="region of interest" description="Disordered" evidence="1">
    <location>
        <begin position="69"/>
        <end position="96"/>
    </location>
</feature>
<evidence type="ECO:0000256" key="1">
    <source>
        <dbReference type="SAM" id="MobiDB-lite"/>
    </source>
</evidence>
<name>A0A379T9I6_SALER</name>
<dbReference type="Proteomes" id="UP000254741">
    <property type="component" value="Unassembled WGS sequence"/>
</dbReference>
<dbReference type="AlphaFoldDB" id="A0A379T9I6"/>